<keyword evidence="3 4" id="KW-0479">Metal-binding</keyword>
<evidence type="ECO:0000256" key="3">
    <source>
        <dbReference type="PIRSR" id="PIRSR037505-2"/>
    </source>
</evidence>
<feature type="binding site" evidence="3 4">
    <location>
        <position position="281"/>
    </location>
    <ligand>
        <name>Zn(2+)</name>
        <dbReference type="ChEBI" id="CHEBI:29105"/>
    </ligand>
</feature>
<evidence type="ECO:0000256" key="1">
    <source>
        <dbReference type="ARBA" id="ARBA00022603"/>
    </source>
</evidence>
<dbReference type="InterPro" id="IPR003726">
    <property type="entry name" value="HCY_dom"/>
</dbReference>
<feature type="binding site" evidence="3 4">
    <location>
        <position position="213"/>
    </location>
    <ligand>
        <name>Zn(2+)</name>
        <dbReference type="ChEBI" id="CHEBI:29105"/>
    </ligand>
</feature>
<keyword evidence="1 4" id="KW-0489">Methyltransferase</keyword>
<evidence type="ECO:0000313" key="6">
    <source>
        <dbReference type="EMBL" id="CAA9330119.1"/>
    </source>
</evidence>
<dbReference type="InterPro" id="IPR017226">
    <property type="entry name" value="BHMT-like"/>
</dbReference>
<comment type="cofactor">
    <cofactor evidence="3">
        <name>Zn(2+)</name>
        <dbReference type="ChEBI" id="CHEBI:29105"/>
    </cofactor>
    <text evidence="3">Binds 1 zinc ion per subunit.</text>
</comment>
<dbReference type="GO" id="GO:0032259">
    <property type="term" value="P:methylation"/>
    <property type="evidence" value="ECO:0007669"/>
    <property type="project" value="UniProtKB-KW"/>
</dbReference>
<dbReference type="AlphaFoldDB" id="A0A6J4LF97"/>
<dbReference type="PROSITE" id="PS50970">
    <property type="entry name" value="HCY"/>
    <property type="match status" value="1"/>
</dbReference>
<dbReference type="InterPro" id="IPR036589">
    <property type="entry name" value="HCY_dom_sf"/>
</dbReference>
<dbReference type="EMBL" id="CADCUG010000054">
    <property type="protein sequence ID" value="CAA9330119.1"/>
    <property type="molecule type" value="Genomic_DNA"/>
</dbReference>
<dbReference type="PIRSF" id="PIRSF037505">
    <property type="entry name" value="Betaine_HMT"/>
    <property type="match status" value="1"/>
</dbReference>
<sequence>METTLNRLAALLGTGTPTLLDGGMGTLLQDHGLADGGAGELWNVDRPDVIKRLHEAYARAGARVLTTNTFGGTRPRLQMHGLEDRVHELSNAGAELARSVADAHGILVAGNLGPTGELMAPLGTMDADVAQGYFAEQLSGLKDGGIDLVLIETMSDLAEVEAAVAAARAVCPGVPVVATLSFDTNLRTMMGVRPADAVRHLATLGVEAVGANCGRGPADMAAIAGQMIEARPEGMLLVAQSNAGLPHVVGDHFEYDAAPAEMAAHGVAMRELGIDLIGACCGSTPEHIAVMRDALVPQADARGADR</sequence>
<evidence type="ECO:0000256" key="2">
    <source>
        <dbReference type="ARBA" id="ARBA00022679"/>
    </source>
</evidence>
<accession>A0A6J4LF97</accession>
<evidence type="ECO:0000256" key="4">
    <source>
        <dbReference type="PROSITE-ProRule" id="PRU00333"/>
    </source>
</evidence>
<dbReference type="SUPFAM" id="SSF82282">
    <property type="entry name" value="Homocysteine S-methyltransferase"/>
    <property type="match status" value="1"/>
</dbReference>
<evidence type="ECO:0000259" key="5">
    <source>
        <dbReference type="PROSITE" id="PS50970"/>
    </source>
</evidence>
<dbReference type="Pfam" id="PF02574">
    <property type="entry name" value="S-methyl_trans"/>
    <property type="match status" value="1"/>
</dbReference>
<dbReference type="EC" id="2.1.1.13" evidence="6"/>
<feature type="domain" description="Hcy-binding" evidence="5">
    <location>
        <begin position="6"/>
        <end position="295"/>
    </location>
</feature>
<dbReference type="Gene3D" id="3.20.20.330">
    <property type="entry name" value="Homocysteine-binding-like domain"/>
    <property type="match status" value="1"/>
</dbReference>
<feature type="binding site" evidence="3 4">
    <location>
        <position position="280"/>
    </location>
    <ligand>
        <name>Zn(2+)</name>
        <dbReference type="ChEBI" id="CHEBI:29105"/>
    </ligand>
</feature>
<proteinExistence type="predicted"/>
<reference evidence="6" key="1">
    <citation type="submission" date="2020-02" db="EMBL/GenBank/DDBJ databases">
        <authorList>
            <person name="Meier V. D."/>
        </authorList>
    </citation>
    <scope>NUCLEOTIDE SEQUENCE</scope>
    <source>
        <strain evidence="6">AVDCRST_MAG29</strain>
    </source>
</reference>
<organism evidence="6">
    <name type="scientific">uncultured Nocardioidaceae bacterium</name>
    <dbReference type="NCBI Taxonomy" id="253824"/>
    <lineage>
        <taxon>Bacteria</taxon>
        <taxon>Bacillati</taxon>
        <taxon>Actinomycetota</taxon>
        <taxon>Actinomycetes</taxon>
        <taxon>Propionibacteriales</taxon>
        <taxon>Nocardioidaceae</taxon>
        <taxon>environmental samples</taxon>
    </lineage>
</organism>
<dbReference type="GO" id="GO:0008270">
    <property type="term" value="F:zinc ion binding"/>
    <property type="evidence" value="ECO:0007669"/>
    <property type="project" value="InterPro"/>
</dbReference>
<keyword evidence="2 4" id="KW-0808">Transferase</keyword>
<dbReference type="GO" id="GO:0008705">
    <property type="term" value="F:methionine synthase activity"/>
    <property type="evidence" value="ECO:0007669"/>
    <property type="project" value="UniProtKB-EC"/>
</dbReference>
<dbReference type="PANTHER" id="PTHR11103:SF18">
    <property type="entry name" value="SLR1189 PROTEIN"/>
    <property type="match status" value="1"/>
</dbReference>
<protein>
    <submittedName>
        <fullName evidence="6">5-methyltetrahydrofolate--homocysteine methyltransferase</fullName>
        <ecNumber evidence="6">2.1.1.13</ecNumber>
    </submittedName>
</protein>
<gene>
    <name evidence="6" type="ORF">AVDCRST_MAG29-990</name>
</gene>
<dbReference type="PANTHER" id="PTHR11103">
    <property type="entry name" value="SLR1189 PROTEIN"/>
    <property type="match status" value="1"/>
</dbReference>
<name>A0A6J4LF97_9ACTN</name>
<keyword evidence="3 4" id="KW-0862">Zinc</keyword>